<keyword evidence="4" id="KW-1185">Reference proteome</keyword>
<evidence type="ECO:0008006" key="5">
    <source>
        <dbReference type="Google" id="ProtNLM"/>
    </source>
</evidence>
<dbReference type="InterPro" id="IPR021762">
    <property type="entry name" value="DUF3325"/>
</dbReference>
<keyword evidence="2" id="KW-0732">Signal</keyword>
<dbReference type="AlphaFoldDB" id="A0A7W5B686"/>
<feature type="transmembrane region" description="Helical" evidence="1">
    <location>
        <begin position="38"/>
        <end position="56"/>
    </location>
</feature>
<gene>
    <name evidence="3" type="ORF">FHS03_000306</name>
</gene>
<name>A0A7W5B686_9BURK</name>
<organism evidence="3 4">
    <name type="scientific">Pseudoduganella violacea</name>
    <dbReference type="NCBI Taxonomy" id="1715466"/>
    <lineage>
        <taxon>Bacteria</taxon>
        <taxon>Pseudomonadati</taxon>
        <taxon>Pseudomonadota</taxon>
        <taxon>Betaproteobacteria</taxon>
        <taxon>Burkholderiales</taxon>
        <taxon>Oxalobacteraceae</taxon>
        <taxon>Telluria group</taxon>
        <taxon>Pseudoduganella</taxon>
    </lineage>
</organism>
<dbReference type="Pfam" id="PF11804">
    <property type="entry name" value="DUF3325"/>
    <property type="match status" value="1"/>
</dbReference>
<sequence length="115" mass="11904">MALAALALSFSGMSALALAMDRHHQQLRQRDVAPRLRNILRVLGGILLLMALLPCIDLWGGGAGIVAWAGFLTAGTLLLAILLPYAPGLAAGLAAFSLVYGLWISLLVSVGISAA</sequence>
<dbReference type="Proteomes" id="UP000541535">
    <property type="component" value="Unassembled WGS sequence"/>
</dbReference>
<feature type="chain" id="PRO_5030684507" description="DUF3325 family protein" evidence="2">
    <location>
        <begin position="20"/>
        <end position="115"/>
    </location>
</feature>
<feature type="transmembrane region" description="Helical" evidence="1">
    <location>
        <begin position="63"/>
        <end position="83"/>
    </location>
</feature>
<proteinExistence type="predicted"/>
<keyword evidence="1" id="KW-1133">Transmembrane helix</keyword>
<keyword evidence="1" id="KW-0472">Membrane</keyword>
<feature type="signal peptide" evidence="2">
    <location>
        <begin position="1"/>
        <end position="19"/>
    </location>
</feature>
<evidence type="ECO:0000313" key="3">
    <source>
        <dbReference type="EMBL" id="MBB3117287.1"/>
    </source>
</evidence>
<keyword evidence="1" id="KW-0812">Transmembrane</keyword>
<evidence type="ECO:0000256" key="2">
    <source>
        <dbReference type="SAM" id="SignalP"/>
    </source>
</evidence>
<dbReference type="RefSeq" id="WP_229426014.1">
    <property type="nucleotide sequence ID" value="NZ_JACHXD010000001.1"/>
</dbReference>
<reference evidence="3 4" key="1">
    <citation type="submission" date="2020-08" db="EMBL/GenBank/DDBJ databases">
        <title>Genomic Encyclopedia of Type Strains, Phase III (KMG-III): the genomes of soil and plant-associated and newly described type strains.</title>
        <authorList>
            <person name="Whitman W."/>
        </authorList>
    </citation>
    <scope>NUCLEOTIDE SEQUENCE [LARGE SCALE GENOMIC DNA]</scope>
    <source>
        <strain evidence="3 4">CECT 8897</strain>
    </source>
</reference>
<accession>A0A7W5B686</accession>
<feature type="transmembrane region" description="Helical" evidence="1">
    <location>
        <begin position="89"/>
        <end position="112"/>
    </location>
</feature>
<comment type="caution">
    <text evidence="3">The sequence shown here is derived from an EMBL/GenBank/DDBJ whole genome shotgun (WGS) entry which is preliminary data.</text>
</comment>
<dbReference type="EMBL" id="JACHXD010000001">
    <property type="protein sequence ID" value="MBB3117287.1"/>
    <property type="molecule type" value="Genomic_DNA"/>
</dbReference>
<evidence type="ECO:0000313" key="4">
    <source>
        <dbReference type="Proteomes" id="UP000541535"/>
    </source>
</evidence>
<evidence type="ECO:0000256" key="1">
    <source>
        <dbReference type="SAM" id="Phobius"/>
    </source>
</evidence>
<protein>
    <recommendedName>
        <fullName evidence="5">DUF3325 family protein</fullName>
    </recommendedName>
</protein>